<feature type="binding site" evidence="6">
    <location>
        <position position="294"/>
    </location>
    <ligand>
        <name>Zn(2+)</name>
        <dbReference type="ChEBI" id="CHEBI:29105"/>
    </ligand>
</feature>
<feature type="transmembrane region" description="Helical" evidence="7">
    <location>
        <begin position="224"/>
        <end position="249"/>
    </location>
</feature>
<keyword evidence="4 7" id="KW-1133">Transmembrane helix</keyword>
<evidence type="ECO:0000256" key="1">
    <source>
        <dbReference type="ARBA" id="ARBA00004141"/>
    </source>
</evidence>
<gene>
    <name evidence="8" type="ORF">QBC46DRAFT_378053</name>
</gene>
<dbReference type="GO" id="GO:0038023">
    <property type="term" value="F:signaling receptor activity"/>
    <property type="evidence" value="ECO:0007669"/>
    <property type="project" value="TreeGrafter"/>
</dbReference>
<comment type="subcellular location">
    <subcellularLocation>
        <location evidence="1">Membrane</location>
        <topology evidence="1">Multi-pass membrane protein</topology>
    </subcellularLocation>
</comment>
<feature type="transmembrane region" description="Helical" evidence="7">
    <location>
        <begin position="166"/>
        <end position="185"/>
    </location>
</feature>
<keyword evidence="6" id="KW-0479">Metal-binding</keyword>
<organism evidence="8 9">
    <name type="scientific">Diplogelasinospora grovesii</name>
    <dbReference type="NCBI Taxonomy" id="303347"/>
    <lineage>
        <taxon>Eukaryota</taxon>
        <taxon>Fungi</taxon>
        <taxon>Dikarya</taxon>
        <taxon>Ascomycota</taxon>
        <taxon>Pezizomycotina</taxon>
        <taxon>Sordariomycetes</taxon>
        <taxon>Sordariomycetidae</taxon>
        <taxon>Sordariales</taxon>
        <taxon>Diplogelasinosporaceae</taxon>
        <taxon>Diplogelasinospora</taxon>
    </lineage>
</organism>
<dbReference type="Proteomes" id="UP001303473">
    <property type="component" value="Unassembled WGS sequence"/>
</dbReference>
<dbReference type="GO" id="GO:0016020">
    <property type="term" value="C:membrane"/>
    <property type="evidence" value="ECO:0007669"/>
    <property type="project" value="UniProtKB-SubCell"/>
</dbReference>
<dbReference type="GO" id="GO:0046872">
    <property type="term" value="F:metal ion binding"/>
    <property type="evidence" value="ECO:0007669"/>
    <property type="project" value="UniProtKB-KW"/>
</dbReference>
<dbReference type="GO" id="GO:0006882">
    <property type="term" value="P:intracellular zinc ion homeostasis"/>
    <property type="evidence" value="ECO:0007669"/>
    <property type="project" value="TreeGrafter"/>
</dbReference>
<accession>A0AAN6NCK2</accession>
<evidence type="ECO:0000256" key="6">
    <source>
        <dbReference type="PIRSR" id="PIRSR604254-1"/>
    </source>
</evidence>
<feature type="binding site" evidence="6">
    <location>
        <position position="298"/>
    </location>
    <ligand>
        <name>Zn(2+)</name>
        <dbReference type="ChEBI" id="CHEBI:29105"/>
    </ligand>
</feature>
<evidence type="ECO:0000256" key="4">
    <source>
        <dbReference type="ARBA" id="ARBA00022989"/>
    </source>
</evidence>
<name>A0AAN6NCK2_9PEZI</name>
<dbReference type="PANTHER" id="PTHR20855:SF52">
    <property type="entry name" value="ADIPONECTIN RECEPTOR PROTEIN"/>
    <property type="match status" value="1"/>
</dbReference>
<evidence type="ECO:0000256" key="5">
    <source>
        <dbReference type="ARBA" id="ARBA00023136"/>
    </source>
</evidence>
<feature type="transmembrane region" description="Helical" evidence="7">
    <location>
        <begin position="256"/>
        <end position="276"/>
    </location>
</feature>
<dbReference type="Pfam" id="PF03006">
    <property type="entry name" value="HlyIII"/>
    <property type="match status" value="1"/>
</dbReference>
<keyword evidence="9" id="KW-1185">Reference proteome</keyword>
<feature type="binding site" evidence="6">
    <location>
        <position position="148"/>
    </location>
    <ligand>
        <name>Zn(2+)</name>
        <dbReference type="ChEBI" id="CHEBI:29105"/>
    </ligand>
</feature>
<comment type="similarity">
    <text evidence="2">Belongs to the ADIPOR family.</text>
</comment>
<keyword evidence="5 7" id="KW-0472">Membrane</keyword>
<evidence type="ECO:0000256" key="3">
    <source>
        <dbReference type="ARBA" id="ARBA00022692"/>
    </source>
</evidence>
<evidence type="ECO:0000256" key="7">
    <source>
        <dbReference type="SAM" id="Phobius"/>
    </source>
</evidence>
<dbReference type="PANTHER" id="PTHR20855">
    <property type="entry name" value="ADIPOR/PROGESTIN RECEPTOR-RELATED"/>
    <property type="match status" value="1"/>
</dbReference>
<feature type="transmembrane region" description="Helical" evidence="7">
    <location>
        <begin position="94"/>
        <end position="115"/>
    </location>
</feature>
<feature type="transmembrane region" description="Helical" evidence="7">
    <location>
        <begin position="192"/>
        <end position="212"/>
    </location>
</feature>
<evidence type="ECO:0000256" key="2">
    <source>
        <dbReference type="ARBA" id="ARBA00007018"/>
    </source>
</evidence>
<comment type="caution">
    <text evidence="8">The sequence shown here is derived from an EMBL/GenBank/DDBJ whole genome shotgun (WGS) entry which is preliminary data.</text>
</comment>
<evidence type="ECO:0000313" key="8">
    <source>
        <dbReference type="EMBL" id="KAK3943284.1"/>
    </source>
</evidence>
<dbReference type="EMBL" id="MU853767">
    <property type="protein sequence ID" value="KAK3943284.1"/>
    <property type="molecule type" value="Genomic_DNA"/>
</dbReference>
<reference evidence="9" key="1">
    <citation type="journal article" date="2023" name="Mol. Phylogenet. Evol.">
        <title>Genome-scale phylogeny and comparative genomics of the fungal order Sordariales.</title>
        <authorList>
            <person name="Hensen N."/>
            <person name="Bonometti L."/>
            <person name="Westerberg I."/>
            <person name="Brannstrom I.O."/>
            <person name="Guillou S."/>
            <person name="Cros-Aarteil S."/>
            <person name="Calhoun S."/>
            <person name="Haridas S."/>
            <person name="Kuo A."/>
            <person name="Mondo S."/>
            <person name="Pangilinan J."/>
            <person name="Riley R."/>
            <person name="LaButti K."/>
            <person name="Andreopoulos B."/>
            <person name="Lipzen A."/>
            <person name="Chen C."/>
            <person name="Yan M."/>
            <person name="Daum C."/>
            <person name="Ng V."/>
            <person name="Clum A."/>
            <person name="Steindorff A."/>
            <person name="Ohm R.A."/>
            <person name="Martin F."/>
            <person name="Silar P."/>
            <person name="Natvig D.O."/>
            <person name="Lalanne C."/>
            <person name="Gautier V."/>
            <person name="Ament-Velasquez S.L."/>
            <person name="Kruys A."/>
            <person name="Hutchinson M.I."/>
            <person name="Powell A.J."/>
            <person name="Barry K."/>
            <person name="Miller A.N."/>
            <person name="Grigoriev I.V."/>
            <person name="Debuchy R."/>
            <person name="Gladieux P."/>
            <person name="Hiltunen Thoren M."/>
            <person name="Johannesson H."/>
        </authorList>
    </citation>
    <scope>NUCLEOTIDE SEQUENCE [LARGE SCALE GENOMIC DNA]</scope>
    <source>
        <strain evidence="9">CBS 340.73</strain>
    </source>
</reference>
<feature type="transmembrane region" description="Helical" evidence="7">
    <location>
        <begin position="296"/>
        <end position="316"/>
    </location>
</feature>
<dbReference type="InterPro" id="IPR004254">
    <property type="entry name" value="AdipoR/HlyIII-related"/>
</dbReference>
<feature type="transmembrane region" description="Helical" evidence="7">
    <location>
        <begin position="127"/>
        <end position="146"/>
    </location>
</feature>
<protein>
    <submittedName>
        <fullName evidence="8">Hemolysin-III related-domain-containing protein</fullName>
    </submittedName>
</protein>
<proteinExistence type="inferred from homology"/>
<dbReference type="AlphaFoldDB" id="A0AAN6NCK2"/>
<keyword evidence="3 7" id="KW-0812">Transmembrane</keyword>
<keyword evidence="6" id="KW-0862">Zinc</keyword>
<evidence type="ECO:0000313" key="9">
    <source>
        <dbReference type="Proteomes" id="UP001303473"/>
    </source>
</evidence>
<sequence length="328" mass="36546">MPADSPPGAPGAASLRQRRPSTAADAIAHAAKQVETAVEHTVESVEKALLVLWDELPTWRRDNAYILSGYRSTSNSYYRSFTSLGYIHNESVNIWSHLLGAVAFTFTAFYLYSIITPRYESASESDLLVFACFFAGAFLCLGMSATYHTLSNHSPEVARWGNKLDYTGIVFLIVGSYVPALYYGFYCLSTLLTIYLFMICLLGVGCLTVSWFEHFRTPAWRPYRALMFVGLGLSGVVPVLHGLTIYGYGTLNDRMGLSWVILQGGLYIFGAFLYAARWPERQFPGTFDIWGSSHQIFHIFVLLAAASHLYGMARAFDFHHSVFGGMCS</sequence>